<feature type="region of interest" description="Disordered" evidence="2">
    <location>
        <begin position="373"/>
        <end position="479"/>
    </location>
</feature>
<evidence type="ECO:0000256" key="3">
    <source>
        <dbReference type="SAM" id="Phobius"/>
    </source>
</evidence>
<keyword evidence="5" id="KW-1185">Reference proteome</keyword>
<keyword evidence="1" id="KW-0175">Coiled coil</keyword>
<feature type="compositionally biased region" description="Polar residues" evidence="2">
    <location>
        <begin position="533"/>
        <end position="545"/>
    </location>
</feature>
<reference evidence="5" key="1">
    <citation type="submission" date="2011-05" db="EMBL/GenBank/DDBJ databases">
        <authorList>
            <person name="Richards S.R."/>
            <person name="Qu J."/>
            <person name="Jiang H."/>
            <person name="Jhangiani S.N."/>
            <person name="Agravi P."/>
            <person name="Goodspeed R."/>
            <person name="Gross S."/>
            <person name="Mandapat C."/>
            <person name="Jackson L."/>
            <person name="Mathew T."/>
            <person name="Pu L."/>
            <person name="Thornton R."/>
            <person name="Saada N."/>
            <person name="Wilczek-Boney K.B."/>
            <person name="Lee S."/>
            <person name="Kovar C."/>
            <person name="Wu Y."/>
            <person name="Scherer S.E."/>
            <person name="Worley K.C."/>
            <person name="Muzny D.M."/>
            <person name="Gibbs R."/>
        </authorList>
    </citation>
    <scope>NUCLEOTIDE SEQUENCE</scope>
    <source>
        <strain evidence="5">Brora</strain>
    </source>
</reference>
<keyword evidence="3" id="KW-0812">Transmembrane</keyword>
<sequence length="1111" mass="122848">MLGYVASCLGLSPTVHDQTQSTEPVESSRKKALSEIDVNAAAAAASSYAAAADIKSLSPELVRISPINSSEKIVSIKSEKNVVKLPTRLFISRRSAHRSEFFINLSAKKGKETTVCLSEGNLPFRLSPFEGQLSVVRKRRRYQSDTMNQKPNGCDIPRPRTNNRRRSSRSPGCYFCEADAYAALAAAGWTCTTTETMVPSPDEVQYLYHMPYFPQVQTYQPYPVEFDAQYVEYAHAPSPAFISYPPSSPQPKLSQVPPPRTVVQCQPCPPCPQCPLTPSRLQRSPTKLNAYDRGLCESADMTPLISDTMSPGRSRSVKKTNTQYYSIPFEDVTSQFPSRSTEGDDEEERRWKASRQRLPKDWKDFDSFEMEQSSNSSAWNQLPMTNESRVTYSPSRYTSEEIRKESPRGRRSPSVNTSKGHCRPSSLASSTRSNSKMPSESRLKNTETQTSVGFSKEFLSEEDEQEQEEEPASVATQTSLQVVVIDRKKDQAGGDIEKTLSKQRSTPERRLSPVYSPSTSPRPSPSPRPSAILETSETSQKSGRLSPTVEDPEPAVDNDVSSQQEDGTREEAGRDSSPTMSFSTGSESFCSQYMTPPLIFPEANNALLNSTSPCILGELSTELQSLAIRVALLEQKRSMGNSGTFIPEVSSEPIETVEPITVWHKDITKVQCEDINRLRDGEEENEEEDDDTELVEECALRCYDRSPSPSKMQRHTCSFSDMDEASWQQSDSQTSGFIINAAGESVPVSNVTKESFAGGWCSSNVGIARSSPNLHSASRLLTRTPTVSTSNEEYIISGHELETVRMRTGGMVAVQAMPMHQTLGLGSSHHWKKLHMDVGVGDWDFVNTTWSAGLTGLIEESKNLLMTKEGGERGENYHAVPPPPPPPSPILSPVGDGAVTESDHVGPFKESNFDQIMSDEAESIKEKVVDDEGRGGVEKIDDVEVENVADQEEEEAEEAEEVEKVVDQEEVGKVVNEDENSNREHSSTPFLLDSVLFPPMKHSPSGTPFIPSMENLRKRCVISKGEVEKASSSTQTLMKTSLDSDQLQLFSAFQRVVVLGESRLDEGLGLMDSVAIEIDLCRLDAITHIAYVVVVVCLFLLLTTILSYFVN</sequence>
<evidence type="ECO:0000256" key="2">
    <source>
        <dbReference type="SAM" id="MobiDB-lite"/>
    </source>
</evidence>
<feature type="compositionally biased region" description="Polar residues" evidence="2">
    <location>
        <begin position="373"/>
        <end position="397"/>
    </location>
</feature>
<feature type="compositionally biased region" description="Basic and acidic residues" evidence="2">
    <location>
        <begin position="398"/>
        <end position="408"/>
    </location>
</feature>
<feature type="compositionally biased region" description="Acidic residues" evidence="2">
    <location>
        <begin position="460"/>
        <end position="471"/>
    </location>
</feature>
<name>T1IXN5_STRMM</name>
<feature type="compositionally biased region" description="Basic and acidic residues" evidence="2">
    <location>
        <begin position="493"/>
        <end position="511"/>
    </location>
</feature>
<reference evidence="4" key="2">
    <citation type="submission" date="2015-02" db="UniProtKB">
        <authorList>
            <consortium name="EnsemblMetazoa"/>
        </authorList>
    </citation>
    <scope>IDENTIFICATION</scope>
</reference>
<dbReference type="EMBL" id="JH431657">
    <property type="status" value="NOT_ANNOTATED_CDS"/>
    <property type="molecule type" value="Genomic_DNA"/>
</dbReference>
<dbReference type="EnsemblMetazoa" id="SMAR005975-RA">
    <property type="protein sequence ID" value="SMAR005975-PA"/>
    <property type="gene ID" value="SMAR005975"/>
</dbReference>
<accession>T1IXN5</accession>
<evidence type="ECO:0000313" key="4">
    <source>
        <dbReference type="EnsemblMetazoa" id="SMAR005975-PA"/>
    </source>
</evidence>
<keyword evidence="3" id="KW-0472">Membrane</keyword>
<feature type="transmembrane region" description="Helical" evidence="3">
    <location>
        <begin position="1089"/>
        <end position="1110"/>
    </location>
</feature>
<dbReference type="HOGENOM" id="CLU_281787_0_0_1"/>
<evidence type="ECO:0000256" key="1">
    <source>
        <dbReference type="SAM" id="Coils"/>
    </source>
</evidence>
<feature type="coiled-coil region" evidence="1">
    <location>
        <begin position="940"/>
        <end position="969"/>
    </location>
</feature>
<feature type="region of interest" description="Disordered" evidence="2">
    <location>
        <begin position="330"/>
        <end position="356"/>
    </location>
</feature>
<organism evidence="4 5">
    <name type="scientific">Strigamia maritima</name>
    <name type="common">European centipede</name>
    <name type="synonym">Geophilus maritimus</name>
    <dbReference type="NCBI Taxonomy" id="126957"/>
    <lineage>
        <taxon>Eukaryota</taxon>
        <taxon>Metazoa</taxon>
        <taxon>Ecdysozoa</taxon>
        <taxon>Arthropoda</taxon>
        <taxon>Myriapoda</taxon>
        <taxon>Chilopoda</taxon>
        <taxon>Pleurostigmophora</taxon>
        <taxon>Geophilomorpha</taxon>
        <taxon>Linotaeniidae</taxon>
        <taxon>Strigamia</taxon>
    </lineage>
</organism>
<feature type="compositionally biased region" description="Polar residues" evidence="2">
    <location>
        <begin position="576"/>
        <end position="588"/>
    </location>
</feature>
<dbReference type="Proteomes" id="UP000014500">
    <property type="component" value="Unassembled WGS sequence"/>
</dbReference>
<dbReference type="AlphaFoldDB" id="T1IXN5"/>
<evidence type="ECO:0000313" key="5">
    <source>
        <dbReference type="Proteomes" id="UP000014500"/>
    </source>
</evidence>
<feature type="compositionally biased region" description="Polar residues" evidence="2">
    <location>
        <begin position="426"/>
        <end position="438"/>
    </location>
</feature>
<feature type="region of interest" description="Disordered" evidence="2">
    <location>
        <begin position="493"/>
        <end position="588"/>
    </location>
</feature>
<feature type="region of interest" description="Disordered" evidence="2">
    <location>
        <begin position="141"/>
        <end position="169"/>
    </location>
</feature>
<keyword evidence="3" id="KW-1133">Transmembrane helix</keyword>
<protein>
    <submittedName>
        <fullName evidence="4">Uncharacterized protein</fullName>
    </submittedName>
</protein>
<proteinExistence type="predicted"/>